<dbReference type="EMBL" id="CADCTQ010000434">
    <property type="protein sequence ID" value="CAA9298689.1"/>
    <property type="molecule type" value="Genomic_DNA"/>
</dbReference>
<dbReference type="Gene3D" id="2.120.10.80">
    <property type="entry name" value="Kelch-type beta propeller"/>
    <property type="match status" value="1"/>
</dbReference>
<dbReference type="Pfam" id="PF01344">
    <property type="entry name" value="Kelch_1"/>
    <property type="match status" value="1"/>
</dbReference>
<sequence length="302" mass="32980">MRHFLLSVRILLCLSTLGFFTSGCDKEEAATNGRWTQKADFPGALRQGTFSFAVDGKGYMGLGQYIGNFHKDLWAYDPAANAWSPQAEFPGIPKANGGVLVVNGKAYLVAGVVRSEGSVAPVRDVWEYDPANDRWTEKKTFPGTGGYASGFSAGNTGYISNEGKLWQYVPETDEWLPKTPLPSGVIVVANETIYGVSDLNDTTQVWQYAPQTDAWEMINSTSPAVPGGVAFGLRNRIIVGSEAFSQFDPATKKWQEAEPFAGHQPQPSVHTPLDPRKSFVIGDKAYIGTSGRYGQALWEFAY</sequence>
<evidence type="ECO:0000313" key="2">
    <source>
        <dbReference type="EMBL" id="CAA9298689.1"/>
    </source>
</evidence>
<dbReference type="PANTHER" id="PTHR45632">
    <property type="entry name" value="LD33804P"/>
    <property type="match status" value="1"/>
</dbReference>
<organism evidence="2">
    <name type="scientific">uncultured Cytophagales bacterium</name>
    <dbReference type="NCBI Taxonomy" id="158755"/>
    <lineage>
        <taxon>Bacteria</taxon>
        <taxon>Pseudomonadati</taxon>
        <taxon>Bacteroidota</taxon>
        <taxon>Sphingobacteriia</taxon>
        <taxon>Sphingobacteriales</taxon>
        <taxon>environmental samples</taxon>
    </lineage>
</organism>
<dbReference type="InterPro" id="IPR015915">
    <property type="entry name" value="Kelch-typ_b-propeller"/>
</dbReference>
<dbReference type="PROSITE" id="PS51257">
    <property type="entry name" value="PROKAR_LIPOPROTEIN"/>
    <property type="match status" value="1"/>
</dbReference>
<accession>A0A6J4K9U3</accession>
<reference evidence="2" key="1">
    <citation type="submission" date="2020-02" db="EMBL/GenBank/DDBJ databases">
        <authorList>
            <person name="Meier V. D."/>
        </authorList>
    </citation>
    <scope>NUCLEOTIDE SEQUENCE</scope>
    <source>
        <strain evidence="2">AVDCRST_MAG56</strain>
    </source>
</reference>
<gene>
    <name evidence="2" type="ORF">AVDCRST_MAG56-5232</name>
</gene>
<feature type="signal peptide" evidence="1">
    <location>
        <begin position="1"/>
        <end position="21"/>
    </location>
</feature>
<dbReference type="InterPro" id="IPR006652">
    <property type="entry name" value="Kelch_1"/>
</dbReference>
<feature type="chain" id="PRO_5026760575" description="Galactose oxidase" evidence="1">
    <location>
        <begin position="22"/>
        <end position="302"/>
    </location>
</feature>
<protein>
    <recommendedName>
        <fullName evidence="3">Galactose oxidase</fullName>
    </recommendedName>
</protein>
<proteinExistence type="predicted"/>
<keyword evidence="1" id="KW-0732">Signal</keyword>
<evidence type="ECO:0008006" key="3">
    <source>
        <dbReference type="Google" id="ProtNLM"/>
    </source>
</evidence>
<evidence type="ECO:0000256" key="1">
    <source>
        <dbReference type="SAM" id="SignalP"/>
    </source>
</evidence>
<dbReference type="SUPFAM" id="SSF117281">
    <property type="entry name" value="Kelch motif"/>
    <property type="match status" value="1"/>
</dbReference>
<name>A0A6J4K9U3_9SPHI</name>
<dbReference type="AlphaFoldDB" id="A0A6J4K9U3"/>